<name>A0A7M2WQA1_9BACT</name>
<dbReference type="PANTHER" id="PTHR24126:SF14">
    <property type="entry name" value="ANK_REP_REGION DOMAIN-CONTAINING PROTEIN"/>
    <property type="match status" value="1"/>
</dbReference>
<dbReference type="GO" id="GO:0009055">
    <property type="term" value="F:electron transfer activity"/>
    <property type="evidence" value="ECO:0007669"/>
    <property type="project" value="InterPro"/>
</dbReference>
<feature type="repeat" description="ANK" evidence="3">
    <location>
        <begin position="221"/>
        <end position="254"/>
    </location>
</feature>
<dbReference type="GO" id="GO:0020037">
    <property type="term" value="F:heme binding"/>
    <property type="evidence" value="ECO:0007669"/>
    <property type="project" value="InterPro"/>
</dbReference>
<feature type="repeat" description="ANK" evidence="3">
    <location>
        <begin position="157"/>
        <end position="189"/>
    </location>
</feature>
<gene>
    <name evidence="5" type="ORF">IPV69_15165</name>
</gene>
<dbReference type="Pfam" id="PF12796">
    <property type="entry name" value="Ank_2"/>
    <property type="match status" value="3"/>
</dbReference>
<dbReference type="PANTHER" id="PTHR24126">
    <property type="entry name" value="ANKYRIN REPEAT, PH AND SEC7 DOMAIN CONTAINING PROTEIN SECG-RELATED"/>
    <property type="match status" value="1"/>
</dbReference>
<dbReference type="Gene3D" id="1.50.10.20">
    <property type="match status" value="1"/>
</dbReference>
<accession>A0A7M2WQA1</accession>
<keyword evidence="1" id="KW-0677">Repeat</keyword>
<reference evidence="5 6" key="1">
    <citation type="submission" date="2020-10" db="EMBL/GenBank/DDBJ databases">
        <title>Wide distribution of Phycisphaera-like planctomycetes from WD2101 soil group in peatlands and genome analysis of the first cultivated representative.</title>
        <authorList>
            <person name="Dedysh S.N."/>
            <person name="Beletsky A.V."/>
            <person name="Ivanova A."/>
            <person name="Kulichevskaya I.S."/>
            <person name="Suzina N.E."/>
            <person name="Philippov D.A."/>
            <person name="Rakitin A.L."/>
            <person name="Mardanov A.V."/>
            <person name="Ravin N.V."/>
        </authorList>
    </citation>
    <scope>NUCLEOTIDE SEQUENCE [LARGE SCALE GENOMIC DNA]</scope>
    <source>
        <strain evidence="5 6">M1803</strain>
    </source>
</reference>
<sequence>MTTCFLQTGMAKDAASVDFARDVQPLLQAHCIECHGPKKQKNGFRLDRRSDAFKGGTAAMIGRGNADASRLYLRVSGAGQDKQMPPDGPLSAEQISIVKRWIDQGADWPDALSGETPPPPADPKATQIMEALRSGDTETFRKLLRENPDAAKRLGASGLTPLAYAVVYGDVDAVKLLLQAGADVNARSETGATALMFAADNLEKSRLLLEAGADLKARSADGRTPLLVACSWSQTYDVIKLLLDHGANPSDVVNSYRGPLTPLRLAAEKGDGATLKLLLDRGADARAFGGIPALMAATSIGDVHSAKLLQPSADPQGIKFAATFFLLPPFASPRGTNDPAPMQLMIEAGADMKAHDLAGRTLLMLAVTSEKISEATVKAMIQAGADVSATTPAGMTVLDFALQQGRTPIVDLLEKAGAKPGHAAARPEAKFAPAASARAAVERSLPLLQKSDAMFLQKSGCVSCHNNSLTAMTVSEARKAGIAVDEKIAQNSKSLIAADVEVWRERSLQAMGIPGDSNTINWMLLGLASENYPADASTDAFARFLKNDQLPDGRWRLVAGRPPINSSDIAITAICMRAMRAYAPKSARQEYLQSASCAAEWIRSAKPVTTDDRAFQLLGLKWAGDAPASLKQAARELLSQQKADGGWSQLPAMPSDAYATGLVLVALSESGTITVNDAGFQRGIEFLRSTQLQDGSWHVATRAIGIQPYFESGFPHGGDQWISAAATNWATMALIHAVR</sequence>
<evidence type="ECO:0000313" key="6">
    <source>
        <dbReference type="Proteomes" id="UP000593765"/>
    </source>
</evidence>
<dbReference type="Pfam" id="PF07635">
    <property type="entry name" value="PSCyt1"/>
    <property type="match status" value="1"/>
</dbReference>
<evidence type="ECO:0000313" key="5">
    <source>
        <dbReference type="EMBL" id="QOV87626.1"/>
    </source>
</evidence>
<feature type="repeat" description="ANK" evidence="3">
    <location>
        <begin position="358"/>
        <end position="392"/>
    </location>
</feature>
<dbReference type="Proteomes" id="UP000593765">
    <property type="component" value="Chromosome"/>
</dbReference>
<dbReference type="InterPro" id="IPR002110">
    <property type="entry name" value="Ankyrin_rpt"/>
</dbReference>
<dbReference type="InterPro" id="IPR011429">
    <property type="entry name" value="Cyt_c_Planctomycete-type"/>
</dbReference>
<dbReference type="SUPFAM" id="SSF48239">
    <property type="entry name" value="Terpenoid cyclases/Protein prenyltransferases"/>
    <property type="match status" value="1"/>
</dbReference>
<evidence type="ECO:0000256" key="3">
    <source>
        <dbReference type="PROSITE-ProRule" id="PRU00023"/>
    </source>
</evidence>
<evidence type="ECO:0000256" key="2">
    <source>
        <dbReference type="ARBA" id="ARBA00023043"/>
    </source>
</evidence>
<protein>
    <submittedName>
        <fullName evidence="5">Ankyrin repeat domain-containing protein</fullName>
    </submittedName>
</protein>
<dbReference type="InterPro" id="IPR036770">
    <property type="entry name" value="Ankyrin_rpt-contain_sf"/>
</dbReference>
<keyword evidence="2 3" id="KW-0040">ANK repeat</keyword>
<organism evidence="5 6">
    <name type="scientific">Humisphaera borealis</name>
    <dbReference type="NCBI Taxonomy" id="2807512"/>
    <lineage>
        <taxon>Bacteria</taxon>
        <taxon>Pseudomonadati</taxon>
        <taxon>Planctomycetota</taxon>
        <taxon>Phycisphaerae</taxon>
        <taxon>Tepidisphaerales</taxon>
        <taxon>Tepidisphaeraceae</taxon>
        <taxon>Humisphaera</taxon>
    </lineage>
</organism>
<evidence type="ECO:0000259" key="4">
    <source>
        <dbReference type="Pfam" id="PF07635"/>
    </source>
</evidence>
<dbReference type="PROSITE" id="PS50088">
    <property type="entry name" value="ANK_REPEAT"/>
    <property type="match status" value="4"/>
</dbReference>
<dbReference type="RefSeq" id="WP_206290534.1">
    <property type="nucleotide sequence ID" value="NZ_CP063458.1"/>
</dbReference>
<dbReference type="KEGG" id="hbs:IPV69_15165"/>
<dbReference type="AlphaFoldDB" id="A0A7M2WQA1"/>
<keyword evidence="6" id="KW-1185">Reference proteome</keyword>
<dbReference type="SUPFAM" id="SSF48403">
    <property type="entry name" value="Ankyrin repeat"/>
    <property type="match status" value="1"/>
</dbReference>
<feature type="repeat" description="ANK" evidence="3">
    <location>
        <begin position="258"/>
        <end position="290"/>
    </location>
</feature>
<dbReference type="EMBL" id="CP063458">
    <property type="protein sequence ID" value="QOV87626.1"/>
    <property type="molecule type" value="Genomic_DNA"/>
</dbReference>
<proteinExistence type="predicted"/>
<dbReference type="SMART" id="SM00248">
    <property type="entry name" value="ANK"/>
    <property type="match status" value="8"/>
</dbReference>
<dbReference type="InterPro" id="IPR036909">
    <property type="entry name" value="Cyt_c-like_dom_sf"/>
</dbReference>
<dbReference type="PROSITE" id="PS50297">
    <property type="entry name" value="ANK_REP_REGION"/>
    <property type="match status" value="3"/>
</dbReference>
<dbReference type="InterPro" id="IPR008930">
    <property type="entry name" value="Terpenoid_cyclase/PrenylTrfase"/>
</dbReference>
<dbReference type="Gene3D" id="1.25.40.20">
    <property type="entry name" value="Ankyrin repeat-containing domain"/>
    <property type="match status" value="3"/>
</dbReference>
<feature type="domain" description="Cytochrome C Planctomycete-type" evidence="4">
    <location>
        <begin position="31"/>
        <end position="88"/>
    </location>
</feature>
<evidence type="ECO:0000256" key="1">
    <source>
        <dbReference type="ARBA" id="ARBA00022737"/>
    </source>
</evidence>
<dbReference type="SUPFAM" id="SSF46626">
    <property type="entry name" value="Cytochrome c"/>
    <property type="match status" value="1"/>
</dbReference>